<sequence>MVKKALIVILILLPFAQLALLPLVNRIDPIMFGLPFFHFWLLLWVIITPFCSFGIYQMQKKDGGFE</sequence>
<gene>
    <name evidence="2" type="ORF">G4P54_11225</name>
</gene>
<name>A0A6H0WNR1_9BACI</name>
<protein>
    <submittedName>
        <fullName evidence="2">DUF3311 domain-containing protein</fullName>
    </submittedName>
</protein>
<dbReference type="Pfam" id="PF11755">
    <property type="entry name" value="DUF3311"/>
    <property type="match status" value="1"/>
</dbReference>
<feature type="transmembrane region" description="Helical" evidence="1">
    <location>
        <begin position="36"/>
        <end position="56"/>
    </location>
</feature>
<keyword evidence="1" id="KW-0472">Membrane</keyword>
<dbReference type="AlphaFoldDB" id="A0A6H0WNR1"/>
<accession>A0A6H0WNR1</accession>
<keyword evidence="1" id="KW-1133">Transmembrane helix</keyword>
<dbReference type="RefSeq" id="WP_167872705.1">
    <property type="nucleotide sequence ID" value="NZ_CP048852.1"/>
</dbReference>
<keyword evidence="3" id="KW-1185">Reference proteome</keyword>
<reference evidence="2 3" key="1">
    <citation type="submission" date="2020-02" db="EMBL/GenBank/DDBJ databases">
        <title>Genome sequencing, annotation and comparative genomic analysis of Bacillus tequilensis EA-CB0015, an effective biological control agent against Pseudocercospora fijiensis in banana plants.</title>
        <authorList>
            <person name="Cuellar-Gaviria T.Z."/>
            <person name="Ju K.-S."/>
            <person name="Villegas-Escobar V."/>
        </authorList>
    </citation>
    <scope>NUCLEOTIDE SEQUENCE [LARGE SCALE GENOMIC DNA]</scope>
    <source>
        <strain evidence="2 3">EA-CB0015</strain>
    </source>
</reference>
<proteinExistence type="predicted"/>
<dbReference type="KEGG" id="bteq:G4P54_11225"/>
<evidence type="ECO:0000313" key="3">
    <source>
        <dbReference type="Proteomes" id="UP000501914"/>
    </source>
</evidence>
<dbReference type="InterPro" id="IPR021741">
    <property type="entry name" value="DUF3311"/>
</dbReference>
<dbReference type="EMBL" id="CP048852">
    <property type="protein sequence ID" value="QIW80325.1"/>
    <property type="molecule type" value="Genomic_DNA"/>
</dbReference>
<evidence type="ECO:0000256" key="1">
    <source>
        <dbReference type="SAM" id="Phobius"/>
    </source>
</evidence>
<dbReference type="PANTHER" id="PTHR40034:SF1">
    <property type="entry name" value="BSL5891 PROTEIN"/>
    <property type="match status" value="1"/>
</dbReference>
<dbReference type="PANTHER" id="PTHR40034">
    <property type="entry name" value="BSL5891 PROTEIN"/>
    <property type="match status" value="1"/>
</dbReference>
<dbReference type="Proteomes" id="UP000501914">
    <property type="component" value="Chromosome"/>
</dbReference>
<keyword evidence="1" id="KW-0812">Transmembrane</keyword>
<organism evidence="2 3">
    <name type="scientific">Bacillus tequilensis</name>
    <dbReference type="NCBI Taxonomy" id="227866"/>
    <lineage>
        <taxon>Bacteria</taxon>
        <taxon>Bacillati</taxon>
        <taxon>Bacillota</taxon>
        <taxon>Bacilli</taxon>
        <taxon>Bacillales</taxon>
        <taxon>Bacillaceae</taxon>
        <taxon>Bacillus</taxon>
    </lineage>
</organism>
<evidence type="ECO:0000313" key="2">
    <source>
        <dbReference type="EMBL" id="QIW80325.1"/>
    </source>
</evidence>